<dbReference type="SUPFAM" id="SSF53178">
    <property type="entry name" value="Peptidyl-tRNA hydrolase-like"/>
    <property type="match status" value="1"/>
</dbReference>
<keyword evidence="7" id="KW-1185">Reference proteome</keyword>
<reference evidence="7" key="1">
    <citation type="journal article" date="2006" name="PLoS Biol.">
        <title>Macronuclear genome sequence of the ciliate Tetrahymena thermophila, a model eukaryote.</title>
        <authorList>
            <person name="Eisen J.A."/>
            <person name="Coyne R.S."/>
            <person name="Wu M."/>
            <person name="Wu D."/>
            <person name="Thiagarajan M."/>
            <person name="Wortman J.R."/>
            <person name="Badger J.H."/>
            <person name="Ren Q."/>
            <person name="Amedeo P."/>
            <person name="Jones K.M."/>
            <person name="Tallon L.J."/>
            <person name="Delcher A.L."/>
            <person name="Salzberg S.L."/>
            <person name="Silva J.C."/>
            <person name="Haas B.J."/>
            <person name="Majoros W.H."/>
            <person name="Farzad M."/>
            <person name="Carlton J.M."/>
            <person name="Smith R.K. Jr."/>
            <person name="Garg J."/>
            <person name="Pearlman R.E."/>
            <person name="Karrer K.M."/>
            <person name="Sun L."/>
            <person name="Manning G."/>
            <person name="Elde N.C."/>
            <person name="Turkewitz A.P."/>
            <person name="Asai D.J."/>
            <person name="Wilkes D.E."/>
            <person name="Wang Y."/>
            <person name="Cai H."/>
            <person name="Collins K."/>
            <person name="Stewart B.A."/>
            <person name="Lee S.R."/>
            <person name="Wilamowska K."/>
            <person name="Weinberg Z."/>
            <person name="Ruzzo W.L."/>
            <person name="Wloga D."/>
            <person name="Gaertig J."/>
            <person name="Frankel J."/>
            <person name="Tsao C.-C."/>
            <person name="Gorovsky M.A."/>
            <person name="Keeling P.J."/>
            <person name="Waller R.F."/>
            <person name="Patron N.J."/>
            <person name="Cherry J.M."/>
            <person name="Stover N.A."/>
            <person name="Krieger C.J."/>
            <person name="del Toro C."/>
            <person name="Ryder H.F."/>
            <person name="Williamson S.C."/>
            <person name="Barbeau R.A."/>
            <person name="Hamilton E.P."/>
            <person name="Orias E."/>
        </authorList>
    </citation>
    <scope>NUCLEOTIDE SEQUENCE [LARGE SCALE GENOMIC DNA]</scope>
    <source>
        <strain evidence="7">SB210</strain>
    </source>
</reference>
<dbReference type="AlphaFoldDB" id="Q22K97"/>
<dbReference type="KEGG" id="tet:TTHERM_00313840"/>
<gene>
    <name evidence="6" type="ORF">TTHERM_00313840</name>
</gene>
<name>Q22K97_TETTS</name>
<dbReference type="HOGENOM" id="CLU_062456_2_3_1"/>
<evidence type="ECO:0000256" key="3">
    <source>
        <dbReference type="ARBA" id="ARBA00022801"/>
    </source>
</evidence>
<dbReference type="InParanoid" id="Q22K97"/>
<dbReference type="CDD" id="cd00462">
    <property type="entry name" value="PTH"/>
    <property type="match status" value="1"/>
</dbReference>
<sequence length="198" mass="22486">MSNLKNTIKILYGLGNPSPNYDKTLHSIGKVYINHLARVYKAEFKQSRGKGFFAAFNFANRGEYALIRNSKGEQVALFKSDSFMNLSGVPYKQFLKNCDTIQYANQYIVHDDLESKPGKFKIKNGGSPEGHNGLKSIIDSIGSKDFQRLKIGIGRPDSKDPEVVANYVTSNISSEEYRRYKEEIFPQIDEFLKKNNIL</sequence>
<dbReference type="Pfam" id="PF01195">
    <property type="entry name" value="Pept_tRNA_hydro"/>
    <property type="match status" value="1"/>
</dbReference>
<dbReference type="Proteomes" id="UP000009168">
    <property type="component" value="Unassembled WGS sequence"/>
</dbReference>
<keyword evidence="4" id="KW-0694">RNA-binding</keyword>
<dbReference type="GeneID" id="7831017"/>
<dbReference type="PANTHER" id="PTHR17224:SF1">
    <property type="entry name" value="PEPTIDYL-TRNA HYDROLASE"/>
    <property type="match status" value="1"/>
</dbReference>
<dbReference type="RefSeq" id="XP_001033565.2">
    <property type="nucleotide sequence ID" value="XM_001033565.2"/>
</dbReference>
<dbReference type="GO" id="GO:0004045">
    <property type="term" value="F:peptidyl-tRNA hydrolase activity"/>
    <property type="evidence" value="ECO:0007669"/>
    <property type="project" value="UniProtKB-EC"/>
</dbReference>
<evidence type="ECO:0000256" key="1">
    <source>
        <dbReference type="ARBA" id="ARBA00013260"/>
    </source>
</evidence>
<dbReference type="OrthoDB" id="311283at2759"/>
<comment type="similarity">
    <text evidence="5">Belongs to the PTH family.</text>
</comment>
<dbReference type="InterPro" id="IPR001328">
    <property type="entry name" value="Pept_tRNA_hydro"/>
</dbReference>
<dbReference type="NCBIfam" id="TIGR00447">
    <property type="entry name" value="pth"/>
    <property type="match status" value="1"/>
</dbReference>
<organism evidence="6 7">
    <name type="scientific">Tetrahymena thermophila (strain SB210)</name>
    <dbReference type="NCBI Taxonomy" id="312017"/>
    <lineage>
        <taxon>Eukaryota</taxon>
        <taxon>Sar</taxon>
        <taxon>Alveolata</taxon>
        <taxon>Ciliophora</taxon>
        <taxon>Intramacronucleata</taxon>
        <taxon>Oligohymenophorea</taxon>
        <taxon>Hymenostomatida</taxon>
        <taxon>Tetrahymenina</taxon>
        <taxon>Tetrahymenidae</taxon>
        <taxon>Tetrahymena</taxon>
    </lineage>
</organism>
<evidence type="ECO:0000313" key="7">
    <source>
        <dbReference type="Proteomes" id="UP000009168"/>
    </source>
</evidence>
<dbReference type="InterPro" id="IPR036416">
    <property type="entry name" value="Pept_tRNA_hydro_sf"/>
</dbReference>
<keyword evidence="3 6" id="KW-0378">Hydrolase</keyword>
<proteinExistence type="inferred from homology"/>
<dbReference type="Gene3D" id="3.40.50.1470">
    <property type="entry name" value="Peptidyl-tRNA hydrolase"/>
    <property type="match status" value="1"/>
</dbReference>
<protein>
    <recommendedName>
        <fullName evidence="1">peptidyl-tRNA hydrolase</fullName>
        <ecNumber evidence="1">3.1.1.29</ecNumber>
    </recommendedName>
</protein>
<dbReference type="EC" id="3.1.1.29" evidence="1"/>
<evidence type="ECO:0000313" key="6">
    <source>
        <dbReference type="EMBL" id="EAR85902.2"/>
    </source>
</evidence>
<evidence type="ECO:0000256" key="4">
    <source>
        <dbReference type="ARBA" id="ARBA00022884"/>
    </source>
</evidence>
<dbReference type="PROSITE" id="PS01196">
    <property type="entry name" value="PEPT_TRNA_HYDROL_2"/>
    <property type="match status" value="1"/>
</dbReference>
<dbReference type="PANTHER" id="PTHR17224">
    <property type="entry name" value="PEPTIDYL-TRNA HYDROLASE"/>
    <property type="match status" value="1"/>
</dbReference>
<evidence type="ECO:0000256" key="5">
    <source>
        <dbReference type="ARBA" id="ARBA00038063"/>
    </source>
</evidence>
<dbReference type="EMBL" id="GG662498">
    <property type="protein sequence ID" value="EAR85902.2"/>
    <property type="molecule type" value="Genomic_DNA"/>
</dbReference>
<accession>Q22K97</accession>
<dbReference type="InterPro" id="IPR018171">
    <property type="entry name" value="Pept_tRNA_hydro_CS"/>
</dbReference>
<dbReference type="eggNOG" id="KOG2255">
    <property type="taxonomic scope" value="Eukaryota"/>
</dbReference>
<dbReference type="GO" id="GO:0000049">
    <property type="term" value="F:tRNA binding"/>
    <property type="evidence" value="ECO:0007669"/>
    <property type="project" value="UniProtKB-KW"/>
</dbReference>
<keyword evidence="2" id="KW-0820">tRNA-binding</keyword>
<dbReference type="STRING" id="312017.Q22K97"/>
<evidence type="ECO:0000256" key="2">
    <source>
        <dbReference type="ARBA" id="ARBA00022555"/>
    </source>
</evidence>